<feature type="transmembrane region" description="Helical" evidence="5">
    <location>
        <begin position="202"/>
        <end position="223"/>
    </location>
</feature>
<reference evidence="7 8" key="1">
    <citation type="submission" date="2018-11" db="EMBL/GenBank/DDBJ databases">
        <authorList>
            <person name="Peiro R."/>
            <person name="Begona"/>
            <person name="Cbmso G."/>
            <person name="Lopez M."/>
            <person name="Gonzalez S."/>
            <person name="Sacristan E."/>
            <person name="Castillo E."/>
        </authorList>
    </citation>
    <scope>NUCLEOTIDE SEQUENCE [LARGE SCALE GENOMIC DNA]</scope>
    <source>
        <strain evidence="7">Brev_genome</strain>
    </source>
</reference>
<keyword evidence="3 5" id="KW-1133">Transmembrane helix</keyword>
<evidence type="ECO:0000256" key="2">
    <source>
        <dbReference type="ARBA" id="ARBA00022692"/>
    </source>
</evidence>
<feature type="transmembrane region" description="Helical" evidence="5">
    <location>
        <begin position="151"/>
        <end position="169"/>
    </location>
</feature>
<dbReference type="Proteomes" id="UP000289220">
    <property type="component" value="Unassembled WGS sequence"/>
</dbReference>
<dbReference type="RefSeq" id="WP_230307530.1">
    <property type="nucleotide sequence ID" value="NZ_UXHF01000009.1"/>
</dbReference>
<proteinExistence type="predicted"/>
<evidence type="ECO:0000256" key="5">
    <source>
        <dbReference type="SAM" id="Phobius"/>
    </source>
</evidence>
<comment type="subcellular location">
    <subcellularLocation>
        <location evidence="1">Membrane</location>
        <topology evidence="1">Multi-pass membrane protein</topology>
    </subcellularLocation>
</comment>
<evidence type="ECO:0000259" key="6">
    <source>
        <dbReference type="Pfam" id="PF07298"/>
    </source>
</evidence>
<keyword evidence="8" id="KW-1185">Reference proteome</keyword>
<evidence type="ECO:0000256" key="4">
    <source>
        <dbReference type="ARBA" id="ARBA00023136"/>
    </source>
</evidence>
<dbReference type="GO" id="GO:0016020">
    <property type="term" value="C:membrane"/>
    <property type="evidence" value="ECO:0007669"/>
    <property type="project" value="UniProtKB-SubCell"/>
</dbReference>
<feature type="transmembrane region" description="Helical" evidence="5">
    <location>
        <begin position="41"/>
        <end position="63"/>
    </location>
</feature>
<sequence>MPDFDQEPVVDWIEFIAALAAFFIAHWAPLRPGLRAPLKRVLGQTGFTWIYSVLSLGLLAWLIMATNRAPRLMIWPWAPWQNLLVLGAMAAAVLILALTLGRPNPFSFGGGGPAAFDPTRPGLTRWIRHPILTALALWALAHLVANGDLAHVVLFGLLGAMALIGQTMIDRREGARRLNLWRDMRRATRDAPFLNLFRPLDLWRGLAGLVCYATLILLHPRLIGVDPLAGLSG</sequence>
<keyword evidence="4 5" id="KW-0472">Membrane</keyword>
<protein>
    <recommendedName>
        <fullName evidence="6">NnrU domain-containing protein</fullName>
    </recommendedName>
</protein>
<dbReference type="AlphaFoldDB" id="A0A7Z9C8N5"/>
<feature type="transmembrane region" description="Helical" evidence="5">
    <location>
        <begin position="83"/>
        <end position="101"/>
    </location>
</feature>
<feature type="domain" description="NnrU" evidence="6">
    <location>
        <begin position="15"/>
        <end position="227"/>
    </location>
</feature>
<dbReference type="InterPro" id="IPR009915">
    <property type="entry name" value="NnrU_dom"/>
</dbReference>
<evidence type="ECO:0000313" key="8">
    <source>
        <dbReference type="Proteomes" id="UP000289220"/>
    </source>
</evidence>
<comment type="caution">
    <text evidence="7">The sequence shown here is derived from an EMBL/GenBank/DDBJ whole genome shotgun (WGS) entry which is preliminary data.</text>
</comment>
<feature type="transmembrane region" description="Helical" evidence="5">
    <location>
        <begin position="126"/>
        <end position="145"/>
    </location>
</feature>
<keyword evidence="2 5" id="KW-0812">Transmembrane</keyword>
<gene>
    <name evidence="7" type="ORF">BREV_BREV_00702</name>
</gene>
<evidence type="ECO:0000256" key="3">
    <source>
        <dbReference type="ARBA" id="ARBA00022989"/>
    </source>
</evidence>
<name>A0A7Z9C8N5_9CAUL</name>
<feature type="transmembrane region" description="Helical" evidence="5">
    <location>
        <begin position="12"/>
        <end position="29"/>
    </location>
</feature>
<evidence type="ECO:0000256" key="1">
    <source>
        <dbReference type="ARBA" id="ARBA00004141"/>
    </source>
</evidence>
<organism evidence="7 8">
    <name type="scientific">Brevundimonas mediterranea</name>
    <dbReference type="NCBI Taxonomy" id="74329"/>
    <lineage>
        <taxon>Bacteria</taxon>
        <taxon>Pseudomonadati</taxon>
        <taxon>Pseudomonadota</taxon>
        <taxon>Alphaproteobacteria</taxon>
        <taxon>Caulobacterales</taxon>
        <taxon>Caulobacteraceae</taxon>
        <taxon>Brevundimonas</taxon>
    </lineage>
</organism>
<accession>A0A7Z9C8N5</accession>
<evidence type="ECO:0000313" key="7">
    <source>
        <dbReference type="EMBL" id="VDC52038.1"/>
    </source>
</evidence>
<dbReference type="EMBL" id="UXHF01000009">
    <property type="protein sequence ID" value="VDC52038.1"/>
    <property type="molecule type" value="Genomic_DNA"/>
</dbReference>
<dbReference type="Pfam" id="PF07298">
    <property type="entry name" value="NnrU"/>
    <property type="match status" value="1"/>
</dbReference>